<dbReference type="Proteomes" id="UP000647339">
    <property type="component" value="Unassembled WGS sequence"/>
</dbReference>
<dbReference type="EMBL" id="BMIU01000004">
    <property type="protein sequence ID" value="GGF25021.1"/>
    <property type="molecule type" value="Genomic_DNA"/>
</dbReference>
<evidence type="ECO:0000313" key="2">
    <source>
        <dbReference type="Proteomes" id="UP000647339"/>
    </source>
</evidence>
<gene>
    <name evidence="1" type="ORF">GCM10011339_11420</name>
</gene>
<dbReference type="InterPro" id="IPR021561">
    <property type="entry name" value="AbiEi_3"/>
</dbReference>
<dbReference type="Pfam" id="PF11459">
    <property type="entry name" value="AbiEi_3"/>
    <property type="match status" value="1"/>
</dbReference>
<proteinExistence type="predicted"/>
<sequence>MGGKTALGLLGKSHYLEFSPQNCVLFGGEKEKIPAWFQQYKWPMKLHYYSTAFLPPELGMTDHEVNGFSIKISSAARAMMECLYLAPEKQELKECYELMEGLNNLRPNLVQELLTTCSSIKVKRLFLYMATKAGHPWLPFIDQEKISLGTGKRQLAQNGVYVPEFMITIPKDLFNDEL</sequence>
<accession>A0ABQ1UQW2</accession>
<organism evidence="1 2">
    <name type="scientific">Echinicola rosea</name>
    <dbReference type="NCBI Taxonomy" id="1807691"/>
    <lineage>
        <taxon>Bacteria</taxon>
        <taxon>Pseudomonadati</taxon>
        <taxon>Bacteroidota</taxon>
        <taxon>Cytophagia</taxon>
        <taxon>Cytophagales</taxon>
        <taxon>Cyclobacteriaceae</taxon>
        <taxon>Echinicola</taxon>
    </lineage>
</organism>
<name>A0ABQ1UQW2_9BACT</name>
<reference evidence="2" key="1">
    <citation type="journal article" date="2019" name="Int. J. Syst. Evol. Microbiol.">
        <title>The Global Catalogue of Microorganisms (GCM) 10K type strain sequencing project: providing services to taxonomists for standard genome sequencing and annotation.</title>
        <authorList>
            <consortium name="The Broad Institute Genomics Platform"/>
            <consortium name="The Broad Institute Genome Sequencing Center for Infectious Disease"/>
            <person name="Wu L."/>
            <person name="Ma J."/>
        </authorList>
    </citation>
    <scope>NUCLEOTIDE SEQUENCE [LARGE SCALE GENOMIC DNA]</scope>
    <source>
        <strain evidence="2">CGMCC 1.15407</strain>
    </source>
</reference>
<evidence type="ECO:0000313" key="1">
    <source>
        <dbReference type="EMBL" id="GGF25021.1"/>
    </source>
</evidence>
<keyword evidence="2" id="KW-1185">Reference proteome</keyword>
<evidence type="ECO:0008006" key="3">
    <source>
        <dbReference type="Google" id="ProtNLM"/>
    </source>
</evidence>
<protein>
    <recommendedName>
        <fullName evidence="3">Transcriptional regulator AbiEi antitoxin N-terminal domain-containing protein</fullName>
    </recommendedName>
</protein>
<comment type="caution">
    <text evidence="1">The sequence shown here is derived from an EMBL/GenBank/DDBJ whole genome shotgun (WGS) entry which is preliminary data.</text>
</comment>